<feature type="transmembrane region" description="Helical" evidence="5">
    <location>
        <begin position="355"/>
        <end position="373"/>
    </location>
</feature>
<dbReference type="InterPro" id="IPR013525">
    <property type="entry name" value="ABC2_TM"/>
</dbReference>
<name>A0A1H5TNP0_9FIRM</name>
<feature type="transmembrane region" description="Helical" evidence="5">
    <location>
        <begin position="20"/>
        <end position="38"/>
    </location>
</feature>
<dbReference type="AlphaFoldDB" id="A0A1H5TNP0"/>
<evidence type="ECO:0000256" key="2">
    <source>
        <dbReference type="ARBA" id="ARBA00022692"/>
    </source>
</evidence>
<protein>
    <submittedName>
        <fullName evidence="7">ABC-2 type transport system permease protein</fullName>
    </submittedName>
</protein>
<dbReference type="STRING" id="1410661.GCA_000702205_00803"/>
<keyword evidence="8" id="KW-1185">Reference proteome</keyword>
<feature type="transmembrane region" description="Helical" evidence="5">
    <location>
        <begin position="227"/>
        <end position="250"/>
    </location>
</feature>
<dbReference type="InterPro" id="IPR052902">
    <property type="entry name" value="ABC-2_transporter"/>
</dbReference>
<reference evidence="7 8" key="1">
    <citation type="submission" date="2016-10" db="EMBL/GenBank/DDBJ databases">
        <authorList>
            <person name="de Groot N.N."/>
        </authorList>
    </citation>
    <scope>NUCLEOTIDE SEQUENCE [LARGE SCALE GENOMIC DNA]</scope>
    <source>
        <strain evidence="7 8">D15d</strain>
    </source>
</reference>
<dbReference type="GO" id="GO:0016020">
    <property type="term" value="C:membrane"/>
    <property type="evidence" value="ECO:0007669"/>
    <property type="project" value="UniProtKB-SubCell"/>
</dbReference>
<feature type="domain" description="ABC-2 type transporter transmembrane" evidence="6">
    <location>
        <begin position="21"/>
        <end position="371"/>
    </location>
</feature>
<feature type="transmembrane region" description="Helical" evidence="5">
    <location>
        <begin position="262"/>
        <end position="284"/>
    </location>
</feature>
<evidence type="ECO:0000256" key="3">
    <source>
        <dbReference type="ARBA" id="ARBA00022989"/>
    </source>
</evidence>
<dbReference type="PANTHER" id="PTHR43027">
    <property type="entry name" value="DOXORUBICIN RESISTANCE ABC TRANSPORTER PERMEASE PROTEIN DRRC-RELATED"/>
    <property type="match status" value="1"/>
</dbReference>
<dbReference type="RefSeq" id="WP_103952489.1">
    <property type="nucleotide sequence ID" value="NZ_FNUL01000005.1"/>
</dbReference>
<evidence type="ECO:0000256" key="1">
    <source>
        <dbReference type="ARBA" id="ARBA00004141"/>
    </source>
</evidence>
<proteinExistence type="predicted"/>
<accession>A0A1H5TNP0</accession>
<dbReference type="Proteomes" id="UP000236726">
    <property type="component" value="Unassembled WGS sequence"/>
</dbReference>
<evidence type="ECO:0000259" key="6">
    <source>
        <dbReference type="Pfam" id="PF12698"/>
    </source>
</evidence>
<comment type="subcellular location">
    <subcellularLocation>
        <location evidence="1">Membrane</location>
        <topology evidence="1">Multi-pass membrane protein</topology>
    </subcellularLocation>
</comment>
<dbReference type="EMBL" id="FNUL01000005">
    <property type="protein sequence ID" value="SEF63637.1"/>
    <property type="molecule type" value="Genomic_DNA"/>
</dbReference>
<gene>
    <name evidence="7" type="ORF">SAMN05216537_1058</name>
</gene>
<evidence type="ECO:0000256" key="5">
    <source>
        <dbReference type="SAM" id="Phobius"/>
    </source>
</evidence>
<organism evidence="7 8">
    <name type="scientific">Lachnospira multipara</name>
    <dbReference type="NCBI Taxonomy" id="28051"/>
    <lineage>
        <taxon>Bacteria</taxon>
        <taxon>Bacillati</taxon>
        <taxon>Bacillota</taxon>
        <taxon>Clostridia</taxon>
        <taxon>Lachnospirales</taxon>
        <taxon>Lachnospiraceae</taxon>
        <taxon>Lachnospira</taxon>
    </lineage>
</organism>
<keyword evidence="3 5" id="KW-1133">Transmembrane helix</keyword>
<keyword evidence="2 5" id="KW-0812">Transmembrane</keyword>
<evidence type="ECO:0000256" key="4">
    <source>
        <dbReference type="ARBA" id="ARBA00023136"/>
    </source>
</evidence>
<dbReference type="Pfam" id="PF12698">
    <property type="entry name" value="ABC2_membrane_3"/>
    <property type="match status" value="1"/>
</dbReference>
<feature type="transmembrane region" description="Helical" evidence="5">
    <location>
        <begin position="183"/>
        <end position="206"/>
    </location>
</feature>
<evidence type="ECO:0000313" key="7">
    <source>
        <dbReference type="EMBL" id="SEF63637.1"/>
    </source>
</evidence>
<feature type="transmembrane region" description="Helical" evidence="5">
    <location>
        <begin position="291"/>
        <end position="312"/>
    </location>
</feature>
<sequence>MFLRIFSYKIKQLIRMPWLVGWNFLFPLVLASAFYLGFGNMIKDDPNRLDTIEVAYVAGDGINSNFLSVIEELSKETEDHGKILEVTSFDSLEAASDALNKKDIEGIYYQHDDSIEVIVTENGLISTSLSQIVKSYQNYQASFEKILSEKPEEIDTLIASINSNMSFLKKYDFKSGVSQYMQFFYALLAMSSLFSSWVSTAMMTSLCANLSECGKRFEMAPGHKLKAIFAGILAGTLLQTLSNTVVICYVEYCLGLHWGAPIYMVIAITSLASALGISVGTLIGSIFKKELALSMVPLAFTMTCSFFSGLMMGGIQQIIQNFCPILNKINPATVFTDSLYQLACYGKTSAYYQDLGIMVLMIAICLIISVLILRRRNYDSI</sequence>
<dbReference type="GO" id="GO:0140359">
    <property type="term" value="F:ABC-type transporter activity"/>
    <property type="evidence" value="ECO:0007669"/>
    <property type="project" value="InterPro"/>
</dbReference>
<evidence type="ECO:0000313" key="8">
    <source>
        <dbReference type="Proteomes" id="UP000236726"/>
    </source>
</evidence>
<keyword evidence="4 5" id="KW-0472">Membrane</keyword>
<dbReference type="PANTHER" id="PTHR43027:SF1">
    <property type="entry name" value="DOXORUBICIN RESISTANCE ABC TRANSPORTER PERMEASE PROTEIN DRRC-RELATED"/>
    <property type="match status" value="1"/>
</dbReference>